<dbReference type="AlphaFoldDB" id="A0A8R7V7I7"/>
<organism evidence="2 3">
    <name type="scientific">Triticum urartu</name>
    <name type="common">Red wild einkorn</name>
    <name type="synonym">Crithodium urartu</name>
    <dbReference type="NCBI Taxonomy" id="4572"/>
    <lineage>
        <taxon>Eukaryota</taxon>
        <taxon>Viridiplantae</taxon>
        <taxon>Streptophyta</taxon>
        <taxon>Embryophyta</taxon>
        <taxon>Tracheophyta</taxon>
        <taxon>Spermatophyta</taxon>
        <taxon>Magnoliopsida</taxon>
        <taxon>Liliopsida</taxon>
        <taxon>Poales</taxon>
        <taxon>Poaceae</taxon>
        <taxon>BOP clade</taxon>
        <taxon>Pooideae</taxon>
        <taxon>Triticodae</taxon>
        <taxon>Triticeae</taxon>
        <taxon>Triticinae</taxon>
        <taxon>Triticum</taxon>
    </lineage>
</organism>
<dbReference type="InterPro" id="IPR000477">
    <property type="entry name" value="RT_dom"/>
</dbReference>
<dbReference type="Gramene" id="TuG1812G0700004910.01.T01">
    <property type="protein sequence ID" value="TuG1812G0700004910.01.T01.cds310146"/>
    <property type="gene ID" value="TuG1812G0700004910.01"/>
</dbReference>
<protein>
    <recommendedName>
        <fullName evidence="1">Reverse transcriptase domain-containing protein</fullName>
    </recommendedName>
</protein>
<dbReference type="Proteomes" id="UP000015106">
    <property type="component" value="Chromosome 7"/>
</dbReference>
<reference evidence="3" key="1">
    <citation type="journal article" date="2013" name="Nature">
        <title>Draft genome of the wheat A-genome progenitor Triticum urartu.</title>
        <authorList>
            <person name="Ling H.Q."/>
            <person name="Zhao S."/>
            <person name="Liu D."/>
            <person name="Wang J."/>
            <person name="Sun H."/>
            <person name="Zhang C."/>
            <person name="Fan H."/>
            <person name="Li D."/>
            <person name="Dong L."/>
            <person name="Tao Y."/>
            <person name="Gao C."/>
            <person name="Wu H."/>
            <person name="Li Y."/>
            <person name="Cui Y."/>
            <person name="Guo X."/>
            <person name="Zheng S."/>
            <person name="Wang B."/>
            <person name="Yu K."/>
            <person name="Liang Q."/>
            <person name="Yang W."/>
            <person name="Lou X."/>
            <person name="Chen J."/>
            <person name="Feng M."/>
            <person name="Jian J."/>
            <person name="Zhang X."/>
            <person name="Luo G."/>
            <person name="Jiang Y."/>
            <person name="Liu J."/>
            <person name="Wang Z."/>
            <person name="Sha Y."/>
            <person name="Zhang B."/>
            <person name="Wu H."/>
            <person name="Tang D."/>
            <person name="Shen Q."/>
            <person name="Xue P."/>
            <person name="Zou S."/>
            <person name="Wang X."/>
            <person name="Liu X."/>
            <person name="Wang F."/>
            <person name="Yang Y."/>
            <person name="An X."/>
            <person name="Dong Z."/>
            <person name="Zhang K."/>
            <person name="Zhang X."/>
            <person name="Luo M.C."/>
            <person name="Dvorak J."/>
            <person name="Tong Y."/>
            <person name="Wang J."/>
            <person name="Yang H."/>
            <person name="Li Z."/>
            <person name="Wang D."/>
            <person name="Zhang A."/>
            <person name="Wang J."/>
        </authorList>
    </citation>
    <scope>NUCLEOTIDE SEQUENCE</scope>
    <source>
        <strain evidence="3">cv. G1812</strain>
    </source>
</reference>
<evidence type="ECO:0000313" key="3">
    <source>
        <dbReference type="Proteomes" id="UP000015106"/>
    </source>
</evidence>
<keyword evidence="3" id="KW-1185">Reference proteome</keyword>
<reference evidence="2" key="2">
    <citation type="submission" date="2018-03" db="EMBL/GenBank/DDBJ databases">
        <title>The Triticum urartu genome reveals the dynamic nature of wheat genome evolution.</title>
        <authorList>
            <person name="Ling H."/>
            <person name="Ma B."/>
            <person name="Shi X."/>
            <person name="Liu H."/>
            <person name="Dong L."/>
            <person name="Sun H."/>
            <person name="Cao Y."/>
            <person name="Gao Q."/>
            <person name="Zheng S."/>
            <person name="Li Y."/>
            <person name="Yu Y."/>
            <person name="Du H."/>
            <person name="Qi M."/>
            <person name="Li Y."/>
            <person name="Yu H."/>
            <person name="Cui Y."/>
            <person name="Wang N."/>
            <person name="Chen C."/>
            <person name="Wu H."/>
            <person name="Zhao Y."/>
            <person name="Zhang J."/>
            <person name="Li Y."/>
            <person name="Zhou W."/>
            <person name="Zhang B."/>
            <person name="Hu W."/>
            <person name="Eijk M."/>
            <person name="Tang J."/>
            <person name="Witsenboer H."/>
            <person name="Zhao S."/>
            <person name="Li Z."/>
            <person name="Zhang A."/>
            <person name="Wang D."/>
            <person name="Liang C."/>
        </authorList>
    </citation>
    <scope>NUCLEOTIDE SEQUENCE [LARGE SCALE GENOMIC DNA]</scope>
    <source>
        <strain evidence="2">cv. G1812</strain>
    </source>
</reference>
<name>A0A8R7V7I7_TRIUA</name>
<evidence type="ECO:0000259" key="1">
    <source>
        <dbReference type="PROSITE" id="PS50878"/>
    </source>
</evidence>
<proteinExistence type="predicted"/>
<feature type="domain" description="Reverse transcriptase" evidence="1">
    <location>
        <begin position="1"/>
        <end position="119"/>
    </location>
</feature>
<dbReference type="PROSITE" id="PS50878">
    <property type="entry name" value="RT_POL"/>
    <property type="match status" value="1"/>
</dbReference>
<dbReference type="EnsemblPlants" id="TuG1812G0700004910.01.T01">
    <property type="protein sequence ID" value="TuG1812G0700004910.01.T01.cds310146"/>
    <property type="gene ID" value="TuG1812G0700004910.01"/>
</dbReference>
<sequence>MEVRGFHAWWCDWMGPIFRSSMSAVLLNGVPGHWISCKKGLHQGDSISPYLFLLVADVLQRMIKLDGGMAHPLVAGAPPLVLQYANDTLIVLKAELSAVRRLKHIVDDFAAATGLLINF</sequence>
<accession>A0A8R7V7I7</accession>
<reference evidence="2" key="3">
    <citation type="submission" date="2022-06" db="UniProtKB">
        <authorList>
            <consortium name="EnsemblPlants"/>
        </authorList>
    </citation>
    <scope>IDENTIFICATION</scope>
</reference>
<evidence type="ECO:0000313" key="2">
    <source>
        <dbReference type="EnsemblPlants" id="TuG1812G0700004910.01.T01.cds310146"/>
    </source>
</evidence>